<gene>
    <name evidence="2" type="ORF">LSAT_V11C700345040</name>
</gene>
<accession>A0A9R1X3G2</accession>
<evidence type="ECO:0000313" key="3">
    <source>
        <dbReference type="Proteomes" id="UP000235145"/>
    </source>
</evidence>
<dbReference type="InterPro" id="IPR041188">
    <property type="entry name" value="HTH_ABP1_N"/>
</dbReference>
<keyword evidence="3" id="KW-1185">Reference proteome</keyword>
<reference evidence="2 3" key="1">
    <citation type="journal article" date="2017" name="Nat. Commun.">
        <title>Genome assembly with in vitro proximity ligation data and whole-genome triplication in lettuce.</title>
        <authorList>
            <person name="Reyes-Chin-Wo S."/>
            <person name="Wang Z."/>
            <person name="Yang X."/>
            <person name="Kozik A."/>
            <person name="Arikit S."/>
            <person name="Song C."/>
            <person name="Xia L."/>
            <person name="Froenicke L."/>
            <person name="Lavelle D.O."/>
            <person name="Truco M.J."/>
            <person name="Xia R."/>
            <person name="Zhu S."/>
            <person name="Xu C."/>
            <person name="Xu H."/>
            <person name="Xu X."/>
            <person name="Cox K."/>
            <person name="Korf I."/>
            <person name="Meyers B.C."/>
            <person name="Michelmore R.W."/>
        </authorList>
    </citation>
    <scope>NUCLEOTIDE SEQUENCE [LARGE SCALE GENOMIC DNA]</scope>
    <source>
        <strain evidence="3">cv. Salinas</strain>
        <tissue evidence="2">Seedlings</tissue>
    </source>
</reference>
<comment type="caution">
    <text evidence="2">The sequence shown here is derived from an EMBL/GenBank/DDBJ whole genome shotgun (WGS) entry which is preliminary data.</text>
</comment>
<dbReference type="OrthoDB" id="1638023at2759"/>
<protein>
    <recommendedName>
        <fullName evidence="1">ARS-binding protein 1 N-terminal domain-containing protein</fullName>
    </recommendedName>
</protein>
<evidence type="ECO:0000259" key="1">
    <source>
        <dbReference type="Pfam" id="PF18107"/>
    </source>
</evidence>
<evidence type="ECO:0000313" key="2">
    <source>
        <dbReference type="EMBL" id="KAJ0196609.1"/>
    </source>
</evidence>
<name>A0A9R1X3G2_LACSA</name>
<organism evidence="2 3">
    <name type="scientific">Lactuca sativa</name>
    <name type="common">Garden lettuce</name>
    <dbReference type="NCBI Taxonomy" id="4236"/>
    <lineage>
        <taxon>Eukaryota</taxon>
        <taxon>Viridiplantae</taxon>
        <taxon>Streptophyta</taxon>
        <taxon>Embryophyta</taxon>
        <taxon>Tracheophyta</taxon>
        <taxon>Spermatophyta</taxon>
        <taxon>Magnoliopsida</taxon>
        <taxon>eudicotyledons</taxon>
        <taxon>Gunneridae</taxon>
        <taxon>Pentapetalae</taxon>
        <taxon>asterids</taxon>
        <taxon>campanulids</taxon>
        <taxon>Asterales</taxon>
        <taxon>Asteraceae</taxon>
        <taxon>Cichorioideae</taxon>
        <taxon>Cichorieae</taxon>
        <taxon>Lactucinae</taxon>
        <taxon>Lactuca</taxon>
    </lineage>
</organism>
<proteinExistence type="predicted"/>
<feature type="domain" description="ARS-binding protein 1 N-terminal" evidence="1">
    <location>
        <begin position="1"/>
        <end position="48"/>
    </location>
</feature>
<sequence length="108" mass="12651">MTNQQQKLLCEYERDHQGCTQQDLVKWIGKTFDLKVSQGTISNTLKRSSEFLSANVDKDGSSKRHKAANYPDMEKVVYEWFLQHQECVNITRVLIIKKTVETFVRLRT</sequence>
<dbReference type="Proteomes" id="UP000235145">
    <property type="component" value="Unassembled WGS sequence"/>
</dbReference>
<dbReference type="Pfam" id="PF18107">
    <property type="entry name" value="HTH_ABP1_N"/>
    <property type="match status" value="1"/>
</dbReference>
<dbReference type="EMBL" id="NBSK02000007">
    <property type="protein sequence ID" value="KAJ0196609.1"/>
    <property type="molecule type" value="Genomic_DNA"/>
</dbReference>
<dbReference type="AlphaFoldDB" id="A0A9R1X3G2"/>
<dbReference type="Gene3D" id="1.10.10.60">
    <property type="entry name" value="Homeodomain-like"/>
    <property type="match status" value="1"/>
</dbReference>